<accession>A0A834ZF75</accession>
<dbReference type="Gene3D" id="3.30.40.10">
    <property type="entry name" value="Zinc/RING finger domain, C3HC4 (zinc finger)"/>
    <property type="match status" value="1"/>
</dbReference>
<keyword evidence="2 4" id="KW-0863">Zinc-finger</keyword>
<dbReference type="CDD" id="cd16448">
    <property type="entry name" value="RING-H2"/>
    <property type="match status" value="1"/>
</dbReference>
<keyword evidence="1" id="KW-0479">Metal-binding</keyword>
<dbReference type="OMA" id="VEAYLMI"/>
<dbReference type="Pfam" id="PF13639">
    <property type="entry name" value="zf-RING_2"/>
    <property type="match status" value="1"/>
</dbReference>
<protein>
    <recommendedName>
        <fullName evidence="6">RING-type domain-containing protein</fullName>
    </recommendedName>
</protein>
<evidence type="ECO:0000259" key="6">
    <source>
        <dbReference type="PROSITE" id="PS50089"/>
    </source>
</evidence>
<sequence>MGALSEFFLHLYTMTTIFIFESLLLIQSALWRVRKPPISTIRYLELIEEKNPTICYRSELMPELINCAVCLSKFEEGEEIRELKCKHIFHKDCLDRWLQHDSATCPLCRSLVLPEIVNAHNEQDYDGSDDELIFLLSALLVTNLYRLFL</sequence>
<evidence type="ECO:0000256" key="1">
    <source>
        <dbReference type="ARBA" id="ARBA00022723"/>
    </source>
</evidence>
<dbReference type="PROSITE" id="PS50089">
    <property type="entry name" value="ZF_RING_2"/>
    <property type="match status" value="1"/>
</dbReference>
<gene>
    <name evidence="7" type="ORF">HHK36_009422</name>
</gene>
<dbReference type="InterPro" id="IPR013083">
    <property type="entry name" value="Znf_RING/FYVE/PHD"/>
</dbReference>
<evidence type="ECO:0000313" key="7">
    <source>
        <dbReference type="EMBL" id="KAF8404535.1"/>
    </source>
</evidence>
<organism evidence="7 8">
    <name type="scientific">Tetracentron sinense</name>
    <name type="common">Spur-leaf</name>
    <dbReference type="NCBI Taxonomy" id="13715"/>
    <lineage>
        <taxon>Eukaryota</taxon>
        <taxon>Viridiplantae</taxon>
        <taxon>Streptophyta</taxon>
        <taxon>Embryophyta</taxon>
        <taxon>Tracheophyta</taxon>
        <taxon>Spermatophyta</taxon>
        <taxon>Magnoliopsida</taxon>
        <taxon>Trochodendrales</taxon>
        <taxon>Trochodendraceae</taxon>
        <taxon>Tetracentron</taxon>
    </lineage>
</organism>
<name>A0A834ZF75_TETSI</name>
<dbReference type="SMART" id="SM00184">
    <property type="entry name" value="RING"/>
    <property type="match status" value="1"/>
</dbReference>
<evidence type="ECO:0000256" key="3">
    <source>
        <dbReference type="ARBA" id="ARBA00022833"/>
    </source>
</evidence>
<keyword evidence="3" id="KW-0862">Zinc</keyword>
<keyword evidence="5" id="KW-0812">Transmembrane</keyword>
<dbReference type="SMART" id="SM00744">
    <property type="entry name" value="RINGv"/>
    <property type="match status" value="1"/>
</dbReference>
<dbReference type="OrthoDB" id="8062037at2759"/>
<dbReference type="AlphaFoldDB" id="A0A834ZF75"/>
<feature type="domain" description="RING-type" evidence="6">
    <location>
        <begin position="67"/>
        <end position="109"/>
    </location>
</feature>
<evidence type="ECO:0000256" key="2">
    <source>
        <dbReference type="ARBA" id="ARBA00022771"/>
    </source>
</evidence>
<evidence type="ECO:0000256" key="4">
    <source>
        <dbReference type="PROSITE-ProRule" id="PRU00175"/>
    </source>
</evidence>
<dbReference type="Proteomes" id="UP000655225">
    <property type="component" value="Unassembled WGS sequence"/>
</dbReference>
<dbReference type="PANTHER" id="PTHR47662">
    <property type="entry name" value="RING-TYPE DOMAIN-CONTAINING PROTEIN"/>
    <property type="match status" value="1"/>
</dbReference>
<evidence type="ECO:0000313" key="8">
    <source>
        <dbReference type="Proteomes" id="UP000655225"/>
    </source>
</evidence>
<comment type="caution">
    <text evidence="7">The sequence shown here is derived from an EMBL/GenBank/DDBJ whole genome shotgun (WGS) entry which is preliminary data.</text>
</comment>
<proteinExistence type="predicted"/>
<reference evidence="7 8" key="1">
    <citation type="submission" date="2020-04" db="EMBL/GenBank/DDBJ databases">
        <title>Plant Genome Project.</title>
        <authorList>
            <person name="Zhang R.-G."/>
        </authorList>
    </citation>
    <scope>NUCLEOTIDE SEQUENCE [LARGE SCALE GENOMIC DNA]</scope>
    <source>
        <strain evidence="7">YNK0</strain>
        <tissue evidence="7">Leaf</tissue>
    </source>
</reference>
<dbReference type="InterPro" id="IPR001841">
    <property type="entry name" value="Znf_RING"/>
</dbReference>
<dbReference type="SUPFAM" id="SSF57850">
    <property type="entry name" value="RING/U-box"/>
    <property type="match status" value="1"/>
</dbReference>
<evidence type="ECO:0000256" key="5">
    <source>
        <dbReference type="SAM" id="Phobius"/>
    </source>
</evidence>
<keyword evidence="8" id="KW-1185">Reference proteome</keyword>
<dbReference type="EMBL" id="JABCRI010000006">
    <property type="protein sequence ID" value="KAF8404535.1"/>
    <property type="molecule type" value="Genomic_DNA"/>
</dbReference>
<keyword evidence="5" id="KW-0472">Membrane</keyword>
<keyword evidence="5" id="KW-1133">Transmembrane helix</keyword>
<dbReference type="PANTHER" id="PTHR47662:SF1">
    <property type="entry name" value="RING-TYPE DOMAIN-CONTAINING PROTEIN"/>
    <property type="match status" value="1"/>
</dbReference>
<dbReference type="InterPro" id="IPR011016">
    <property type="entry name" value="Znf_RING-CH"/>
</dbReference>
<feature type="transmembrane region" description="Helical" evidence="5">
    <location>
        <begin position="12"/>
        <end position="33"/>
    </location>
</feature>
<dbReference type="GO" id="GO:0008270">
    <property type="term" value="F:zinc ion binding"/>
    <property type="evidence" value="ECO:0007669"/>
    <property type="project" value="UniProtKB-KW"/>
</dbReference>